<dbReference type="Proteomes" id="UP000324241">
    <property type="component" value="Unassembled WGS sequence"/>
</dbReference>
<evidence type="ECO:0000313" key="3">
    <source>
        <dbReference type="EMBL" id="KAA8643265.1"/>
    </source>
</evidence>
<reference evidence="4 5" key="1">
    <citation type="submission" date="2019-03" db="EMBL/GenBank/DDBJ databases">
        <title>The genome sequence of a newly discovered highly antifungal drug resistant Aspergillus species, Aspergillus tanneri NIH 1004.</title>
        <authorList>
            <person name="Mounaud S."/>
            <person name="Singh I."/>
            <person name="Joardar V."/>
            <person name="Pakala S."/>
            <person name="Pakala S."/>
            <person name="Venepally P."/>
            <person name="Hoover J."/>
            <person name="Nierman W."/>
            <person name="Chung J."/>
            <person name="Losada L."/>
        </authorList>
    </citation>
    <scope>NUCLEOTIDE SEQUENCE [LARGE SCALE GENOMIC DNA]</scope>
    <source>
        <strain evidence="4 5">NIH1004</strain>
    </source>
</reference>
<evidence type="ECO:0000256" key="2">
    <source>
        <dbReference type="SAM" id="MobiDB-lite"/>
    </source>
</evidence>
<name>A0A4S3J4K6_9EURO</name>
<reference evidence="3 6" key="2">
    <citation type="submission" date="2019-08" db="EMBL/GenBank/DDBJ databases">
        <title>The genome sequence of a newly discovered highly antifungal drug resistant Aspergillus species, Aspergillus tanneri NIH 1004.</title>
        <authorList>
            <person name="Mounaud S."/>
            <person name="Singh I."/>
            <person name="Joardar V."/>
            <person name="Pakala S."/>
            <person name="Pakala S."/>
            <person name="Venepally P."/>
            <person name="Chung J.K."/>
            <person name="Losada L."/>
            <person name="Nierman W.C."/>
        </authorList>
    </citation>
    <scope>NUCLEOTIDE SEQUENCE [LARGE SCALE GENOMIC DNA]</scope>
    <source>
        <strain evidence="3 6">NIH1004</strain>
    </source>
</reference>
<dbReference type="AlphaFoldDB" id="A0A4S3J4K6"/>
<dbReference type="EMBL" id="SOSA01001075">
    <property type="protein sequence ID" value="THC87711.1"/>
    <property type="molecule type" value="Genomic_DNA"/>
</dbReference>
<evidence type="ECO:0008006" key="7">
    <source>
        <dbReference type="Google" id="ProtNLM"/>
    </source>
</evidence>
<comment type="similarity">
    <text evidence="1">Belongs to the MIT1/WOR1 family.</text>
</comment>
<dbReference type="OrthoDB" id="5319641at2759"/>
<feature type="region of interest" description="Disordered" evidence="2">
    <location>
        <begin position="345"/>
        <end position="444"/>
    </location>
</feature>
<accession>A0A4S3J4K6</accession>
<dbReference type="RefSeq" id="XP_033422627.1">
    <property type="nucleotide sequence ID" value="XM_033574609.1"/>
</dbReference>
<dbReference type="VEuPathDB" id="FungiDB:EYZ11_012845"/>
<sequence>MVNGTTTVLEPTYMGYVATTNDALILFEACLTGVLHHVPRRPHDRERGHLVRSGSVFIYEENSSGIKRWTDGVTWSPSRILGNFLVYRELEKPFPPGEKKRAMKKANRRPVPSRPGEPYPRQEGNGTGYSPPATAGSFGERSQQSEMERALVGSLVDSYGFKDSGLVKKTMSVTVSGVTHHLVSYYSVEDVLRGALSPPSMVESLRFIRPRPELTQKQSFRAPIDDLETGTMESPNDPSHALYGYRPQLVAPPGYALTNPPHPEFYMHAAAPYAATHPPQSANITGYSMPGSVPAAQAPNPYLPAPSAPTQIPQKPDDYVHFRAPSQYGAGFDSLAQNSLSSSIPSALSATMPSSLSDRNRSQSEHSPSAYRNSSISSRSIATDATSPMDPATPATYSRASFSLGSQMDASSHHSPLEQRGMSAFDPSIPRRESNPIPTPYYGGNDRPQYYMNATTPAAHANYPVSTWTTAAPAQPQV</sequence>
<feature type="compositionally biased region" description="Polar residues" evidence="2">
    <location>
        <begin position="395"/>
        <end position="410"/>
    </location>
</feature>
<evidence type="ECO:0000313" key="4">
    <source>
        <dbReference type="EMBL" id="THC87711.1"/>
    </source>
</evidence>
<feature type="region of interest" description="Disordered" evidence="2">
    <location>
        <begin position="96"/>
        <end position="142"/>
    </location>
</feature>
<organism evidence="4 5">
    <name type="scientific">Aspergillus tanneri</name>
    <dbReference type="NCBI Taxonomy" id="1220188"/>
    <lineage>
        <taxon>Eukaryota</taxon>
        <taxon>Fungi</taxon>
        <taxon>Dikarya</taxon>
        <taxon>Ascomycota</taxon>
        <taxon>Pezizomycotina</taxon>
        <taxon>Eurotiomycetes</taxon>
        <taxon>Eurotiomycetidae</taxon>
        <taxon>Eurotiales</taxon>
        <taxon>Aspergillaceae</taxon>
        <taxon>Aspergillus</taxon>
        <taxon>Aspergillus subgen. Circumdati</taxon>
    </lineage>
</organism>
<evidence type="ECO:0000313" key="5">
    <source>
        <dbReference type="Proteomes" id="UP000308092"/>
    </source>
</evidence>
<dbReference type="InterPro" id="IPR018608">
    <property type="entry name" value="Gti1/Pac2"/>
</dbReference>
<dbReference type="EMBL" id="QUQM01000005">
    <property type="protein sequence ID" value="KAA8643265.1"/>
    <property type="molecule type" value="Genomic_DNA"/>
</dbReference>
<dbReference type="Proteomes" id="UP000308092">
    <property type="component" value="Unassembled WGS sequence"/>
</dbReference>
<dbReference type="GeneID" id="54332734"/>
<comment type="caution">
    <text evidence="4">The sequence shown here is derived from an EMBL/GenBank/DDBJ whole genome shotgun (WGS) entry which is preliminary data.</text>
</comment>
<keyword evidence="5" id="KW-1185">Reference proteome</keyword>
<feature type="region of interest" description="Disordered" evidence="2">
    <location>
        <begin position="298"/>
        <end position="324"/>
    </location>
</feature>
<gene>
    <name evidence="3" type="ORF">ATNIH1004_010032</name>
    <name evidence="4" type="ORF">EYZ11_012845</name>
</gene>
<evidence type="ECO:0000313" key="6">
    <source>
        <dbReference type="Proteomes" id="UP000324241"/>
    </source>
</evidence>
<dbReference type="Pfam" id="PF09729">
    <property type="entry name" value="Gti1_Pac2"/>
    <property type="match status" value="1"/>
</dbReference>
<feature type="compositionally biased region" description="Low complexity" evidence="2">
    <location>
        <begin position="367"/>
        <end position="387"/>
    </location>
</feature>
<dbReference type="GO" id="GO:0003677">
    <property type="term" value="F:DNA binding"/>
    <property type="evidence" value="ECO:0007669"/>
    <property type="project" value="TreeGrafter"/>
</dbReference>
<dbReference type="PANTHER" id="PTHR28027">
    <property type="entry name" value="TRANSCRIPTIONAL REGULATOR MIT1"/>
    <property type="match status" value="1"/>
</dbReference>
<proteinExistence type="inferred from homology"/>
<protein>
    <recommendedName>
        <fullName evidence="7">Camp independent regulatory protein</fullName>
    </recommendedName>
</protein>
<dbReference type="PANTHER" id="PTHR28027:SF2">
    <property type="entry name" value="TRANSCRIPTIONAL REGULATOR MIT1"/>
    <property type="match status" value="1"/>
</dbReference>
<evidence type="ECO:0000256" key="1">
    <source>
        <dbReference type="ARBA" id="ARBA00008359"/>
    </source>
</evidence>